<keyword evidence="5 6" id="KW-0482">Metalloprotease</keyword>
<dbReference type="AlphaFoldDB" id="A0A6J5WTS4"/>
<dbReference type="PANTHER" id="PTHR22726:SF1">
    <property type="entry name" value="METALLOENDOPEPTIDASE OMA1, MITOCHONDRIAL"/>
    <property type="match status" value="1"/>
</dbReference>
<evidence type="ECO:0000313" key="8">
    <source>
        <dbReference type="EMBL" id="CAB4271322.1"/>
    </source>
</evidence>
<evidence type="ECO:0000256" key="1">
    <source>
        <dbReference type="ARBA" id="ARBA00022670"/>
    </source>
</evidence>
<sequence>MLKMGFNAFCLPGRKIVVFTELLKHFRSDAEIATIIGHDVGHAVARHSAEGITKNLWFAIMQLIRYQFVMPDVVNTMSNLFLRLPFSRREG</sequence>
<evidence type="ECO:0000256" key="3">
    <source>
        <dbReference type="ARBA" id="ARBA00022801"/>
    </source>
</evidence>
<evidence type="ECO:0000313" key="11">
    <source>
        <dbReference type="Proteomes" id="UP000507245"/>
    </source>
</evidence>
<gene>
    <name evidence="8" type="ORF">CURHAP_LOCUS17694</name>
    <name evidence="9" type="ORF">ORAREDHAP_LOCUS17316</name>
</gene>
<keyword evidence="4 6" id="KW-0862">Zinc</keyword>
<comment type="cofactor">
    <cofactor evidence="6">
        <name>Zn(2+)</name>
        <dbReference type="ChEBI" id="CHEBI:29105"/>
    </cofactor>
    <text evidence="6">Binds 1 zinc ion per subunit.</text>
</comment>
<dbReference type="EMBL" id="CAEKDK010000002">
    <property type="protein sequence ID" value="CAB4271322.1"/>
    <property type="molecule type" value="Genomic_DNA"/>
</dbReference>
<organism evidence="9 11">
    <name type="scientific">Prunus armeniaca</name>
    <name type="common">Apricot</name>
    <name type="synonym">Armeniaca vulgaris</name>
    <dbReference type="NCBI Taxonomy" id="36596"/>
    <lineage>
        <taxon>Eukaryota</taxon>
        <taxon>Viridiplantae</taxon>
        <taxon>Streptophyta</taxon>
        <taxon>Embryophyta</taxon>
        <taxon>Tracheophyta</taxon>
        <taxon>Spermatophyta</taxon>
        <taxon>Magnoliopsida</taxon>
        <taxon>eudicotyledons</taxon>
        <taxon>Gunneridae</taxon>
        <taxon>Pentapetalae</taxon>
        <taxon>rosids</taxon>
        <taxon>fabids</taxon>
        <taxon>Rosales</taxon>
        <taxon>Rosaceae</taxon>
        <taxon>Amygdaloideae</taxon>
        <taxon>Amygdaleae</taxon>
        <taxon>Prunus</taxon>
    </lineage>
</organism>
<dbReference type="InterPro" id="IPR051156">
    <property type="entry name" value="Mito/Outer_Membr_Metalloprot"/>
</dbReference>
<dbReference type="Proteomes" id="UP000507222">
    <property type="component" value="Unassembled WGS sequence"/>
</dbReference>
<dbReference type="Proteomes" id="UP000507245">
    <property type="component" value="Unassembled WGS sequence"/>
</dbReference>
<dbReference type="GO" id="GO:0051603">
    <property type="term" value="P:proteolysis involved in protein catabolic process"/>
    <property type="evidence" value="ECO:0007669"/>
    <property type="project" value="TreeGrafter"/>
</dbReference>
<comment type="similarity">
    <text evidence="6">Belongs to the peptidase M48 family.</text>
</comment>
<protein>
    <recommendedName>
        <fullName evidence="7">Peptidase M48 domain-containing protein</fullName>
    </recommendedName>
</protein>
<keyword evidence="11" id="KW-1185">Reference proteome</keyword>
<evidence type="ECO:0000313" key="9">
    <source>
        <dbReference type="EMBL" id="CAB4301758.1"/>
    </source>
</evidence>
<evidence type="ECO:0000256" key="2">
    <source>
        <dbReference type="ARBA" id="ARBA00022723"/>
    </source>
</evidence>
<accession>A0A6J5WTS4</accession>
<evidence type="ECO:0000256" key="4">
    <source>
        <dbReference type="ARBA" id="ARBA00022833"/>
    </source>
</evidence>
<reference evidence="11" key="1">
    <citation type="journal article" date="2020" name="Genome Biol.">
        <title>Gamete binning: chromosome-level and haplotype-resolved genome assembly enabled by high-throughput single-cell sequencing of gamete genomes.</title>
        <authorList>
            <person name="Campoy J.A."/>
            <person name="Sun H."/>
            <person name="Goel M."/>
            <person name="Jiao W.-B."/>
            <person name="Folz-Donahue K."/>
            <person name="Wang N."/>
            <person name="Rubio M."/>
            <person name="Liu C."/>
            <person name="Kukat C."/>
            <person name="Ruiz D."/>
            <person name="Huettel B."/>
            <person name="Schneeberger K."/>
        </authorList>
    </citation>
    <scope>NUCLEOTIDE SEQUENCE [LARGE SCALE GENOMIC DNA]</scope>
    <source>
        <strain evidence="11">cv. Rojo Pasion</strain>
    </source>
</reference>
<proteinExistence type="inferred from homology"/>
<dbReference type="GO" id="GO:0004222">
    <property type="term" value="F:metalloendopeptidase activity"/>
    <property type="evidence" value="ECO:0007669"/>
    <property type="project" value="InterPro"/>
</dbReference>
<dbReference type="PANTHER" id="PTHR22726">
    <property type="entry name" value="METALLOENDOPEPTIDASE OMA1"/>
    <property type="match status" value="1"/>
</dbReference>
<dbReference type="GO" id="GO:0046872">
    <property type="term" value="F:metal ion binding"/>
    <property type="evidence" value="ECO:0007669"/>
    <property type="project" value="UniProtKB-KW"/>
</dbReference>
<name>A0A6J5WTS4_PRUAR</name>
<dbReference type="Pfam" id="PF01435">
    <property type="entry name" value="Peptidase_M48"/>
    <property type="match status" value="1"/>
</dbReference>
<feature type="domain" description="Peptidase M48" evidence="7">
    <location>
        <begin position="6"/>
        <end position="72"/>
    </location>
</feature>
<dbReference type="InterPro" id="IPR001915">
    <property type="entry name" value="Peptidase_M48"/>
</dbReference>
<dbReference type="GO" id="GO:0016020">
    <property type="term" value="C:membrane"/>
    <property type="evidence" value="ECO:0007669"/>
    <property type="project" value="TreeGrafter"/>
</dbReference>
<dbReference type="EMBL" id="CAEKKB010000002">
    <property type="protein sequence ID" value="CAB4301758.1"/>
    <property type="molecule type" value="Genomic_DNA"/>
</dbReference>
<keyword evidence="3 6" id="KW-0378">Hydrolase</keyword>
<keyword evidence="1 6" id="KW-0645">Protease</keyword>
<evidence type="ECO:0000256" key="5">
    <source>
        <dbReference type="ARBA" id="ARBA00023049"/>
    </source>
</evidence>
<evidence type="ECO:0000259" key="7">
    <source>
        <dbReference type="Pfam" id="PF01435"/>
    </source>
</evidence>
<evidence type="ECO:0000256" key="6">
    <source>
        <dbReference type="RuleBase" id="RU003983"/>
    </source>
</evidence>
<evidence type="ECO:0000313" key="10">
    <source>
        <dbReference type="Proteomes" id="UP000507222"/>
    </source>
</evidence>
<dbReference type="OrthoDB" id="7464992at2759"/>
<dbReference type="Gene3D" id="3.30.2010.10">
    <property type="entry name" value="Metalloproteases ('zincins'), catalytic domain"/>
    <property type="match status" value="1"/>
</dbReference>
<reference evidence="9 10" key="2">
    <citation type="submission" date="2020-05" db="EMBL/GenBank/DDBJ databases">
        <authorList>
            <person name="Campoy J."/>
            <person name="Schneeberger K."/>
            <person name="Spophaly S."/>
        </authorList>
    </citation>
    <scope>NUCLEOTIDE SEQUENCE [LARGE SCALE GENOMIC DNA]</scope>
    <source>
        <strain evidence="9">PruArmRojPasFocal</strain>
    </source>
</reference>
<keyword evidence="2" id="KW-0479">Metal-binding</keyword>